<evidence type="ECO:0000256" key="11">
    <source>
        <dbReference type="ARBA" id="ARBA00023295"/>
    </source>
</evidence>
<protein>
    <recommendedName>
        <fullName evidence="13">Endonuclease III</fullName>
        <ecNumber evidence="13">4.2.99.18</ecNumber>
    </recommendedName>
    <alternativeName>
        <fullName evidence="13">DNA-(apurinic or apyrimidinic site) lyase</fullName>
    </alternativeName>
</protein>
<feature type="domain" description="HhH-GPD" evidence="14">
    <location>
        <begin position="41"/>
        <end position="189"/>
    </location>
</feature>
<reference evidence="15 16" key="1">
    <citation type="submission" date="2010-06" db="EMBL/GenBank/DDBJ databases">
        <title>Complete sequence chromosome of Methanohalobium evestigatum Z-7303.</title>
        <authorList>
            <consortium name="US DOE Joint Genome Institute"/>
            <person name="Lucas S."/>
            <person name="Copeland A."/>
            <person name="Lapidus A."/>
            <person name="Cheng J.-F."/>
            <person name="Bruce D."/>
            <person name="Goodwin L."/>
            <person name="Pitluck S."/>
            <person name="Saunders E."/>
            <person name="Detter J.C."/>
            <person name="Han C."/>
            <person name="Tapia R."/>
            <person name="Land M."/>
            <person name="Hauser L."/>
            <person name="Kyrpides N."/>
            <person name="Mikhailova N."/>
            <person name="Sieprawska-Lupa M."/>
            <person name="Whitman W.B."/>
            <person name="Anderson I."/>
            <person name="Woyke T."/>
        </authorList>
    </citation>
    <scope>NUCLEOTIDE SEQUENCE [LARGE SCALE GENOMIC DNA]</scope>
    <source>
        <strain evidence="16">ATCC BAA-1072 / DSM 3721 / NBRC 107634 / OCM 161 / Z-7303</strain>
    </source>
</reference>
<keyword evidence="2 13" id="KW-0004">4Fe-4S</keyword>
<sequence length="212" mass="24169">MSEDNTNNFENIWSLLQKEYPNPEPALRFNNPFQLLIATILSAQATDTQVNRVTEHLFKKYPYVDDLANADIKELEKDIYSTGFYKNKAKNIKKCAQMIKSQFNSKVPDNMNDMMELSGVGRKTANIVLSRGFGVHEGIAVDTHVKRLSQRLGLTQNKTPEKIEQDLMKLADKRDWDTLSLILILHGRKICHAKNPECENCVVNTLCPSSRV</sequence>
<keyword evidence="7 13" id="KW-0411">Iron-sulfur</keyword>
<comment type="cofactor">
    <cofactor evidence="13">
        <name>[4Fe-4S] cluster</name>
        <dbReference type="ChEBI" id="CHEBI:49883"/>
    </cofactor>
    <text evidence="13">Binds 1 [4Fe-4S] cluster.</text>
</comment>
<dbReference type="Gene3D" id="1.10.340.30">
    <property type="entry name" value="Hypothetical protein, domain 2"/>
    <property type="match status" value="1"/>
</dbReference>
<organism evidence="15 16">
    <name type="scientific">Methanohalobium evestigatum (strain ATCC BAA-1072 / DSM 3721 / NBRC 107634 / OCM 161 / Z-7303)</name>
    <dbReference type="NCBI Taxonomy" id="644295"/>
    <lineage>
        <taxon>Archaea</taxon>
        <taxon>Methanobacteriati</taxon>
        <taxon>Methanobacteriota</taxon>
        <taxon>Stenosarchaea group</taxon>
        <taxon>Methanomicrobia</taxon>
        <taxon>Methanosarcinales</taxon>
        <taxon>Methanosarcinaceae</taxon>
        <taxon>Methanohalobium</taxon>
    </lineage>
</organism>
<dbReference type="EC" id="4.2.99.18" evidence="13"/>
<evidence type="ECO:0000256" key="4">
    <source>
        <dbReference type="ARBA" id="ARBA00022763"/>
    </source>
</evidence>
<dbReference type="InterPro" id="IPR004036">
    <property type="entry name" value="Endonuclease-III-like_CS2"/>
</dbReference>
<dbReference type="HOGENOM" id="CLU_012862_3_3_2"/>
<dbReference type="NCBIfam" id="TIGR01083">
    <property type="entry name" value="nth"/>
    <property type="match status" value="1"/>
</dbReference>
<keyword evidence="15" id="KW-0540">Nuclease</keyword>
<keyword evidence="11 13" id="KW-0326">Glycosidase</keyword>
<evidence type="ECO:0000256" key="8">
    <source>
        <dbReference type="ARBA" id="ARBA00023125"/>
    </source>
</evidence>
<keyword evidence="15" id="KW-0255">Endonuclease</keyword>
<dbReference type="Pfam" id="PF00730">
    <property type="entry name" value="HhH-GPD"/>
    <property type="match status" value="1"/>
</dbReference>
<comment type="similarity">
    <text evidence="1 13">Belongs to the Nth/MutY family.</text>
</comment>
<evidence type="ECO:0000256" key="2">
    <source>
        <dbReference type="ARBA" id="ARBA00022485"/>
    </source>
</evidence>
<evidence type="ECO:0000256" key="9">
    <source>
        <dbReference type="ARBA" id="ARBA00023204"/>
    </source>
</evidence>
<keyword evidence="5 13" id="KW-0378">Hydrolase</keyword>
<dbReference type="PANTHER" id="PTHR10359">
    <property type="entry name" value="A/G-SPECIFIC ADENINE GLYCOSYLASE/ENDONUCLEASE III"/>
    <property type="match status" value="1"/>
</dbReference>
<evidence type="ECO:0000256" key="6">
    <source>
        <dbReference type="ARBA" id="ARBA00023004"/>
    </source>
</evidence>
<dbReference type="STRING" id="644295.Metev_1831"/>
<dbReference type="Pfam" id="PF10576">
    <property type="entry name" value="EndIII_4Fe-2S"/>
    <property type="match status" value="1"/>
</dbReference>
<dbReference type="GO" id="GO:0140078">
    <property type="term" value="F:class I DNA-(apurinic or apyrimidinic site) endonuclease activity"/>
    <property type="evidence" value="ECO:0007669"/>
    <property type="project" value="UniProtKB-EC"/>
</dbReference>
<evidence type="ECO:0000256" key="3">
    <source>
        <dbReference type="ARBA" id="ARBA00022723"/>
    </source>
</evidence>
<comment type="function">
    <text evidence="13">DNA repair enzyme that has both DNA N-glycosylase activity and AP-lyase activity. The DNA N-glycosylase activity releases various damaged pyrimidines from DNA by cleaving the N-glycosidic bond, leaving an AP (apurinic/apyrimidinic) site. The AP-lyase activity cleaves the phosphodiester bond 3' to the AP site by a beta-elimination, leaving a 3'-terminal unsaturated sugar and a product with a terminal 5'-phosphate.</text>
</comment>
<accession>D7EBE9</accession>
<dbReference type="GO" id="GO:0141016">
    <property type="term" value="F:G/T mismatch-specific thymine-DNA glycosylase activity"/>
    <property type="evidence" value="ECO:0007669"/>
    <property type="project" value="UniProtKB-EC"/>
</dbReference>
<keyword evidence="16" id="KW-1185">Reference proteome</keyword>
<evidence type="ECO:0000256" key="5">
    <source>
        <dbReference type="ARBA" id="ARBA00022801"/>
    </source>
</evidence>
<evidence type="ECO:0000256" key="7">
    <source>
        <dbReference type="ARBA" id="ARBA00023014"/>
    </source>
</evidence>
<evidence type="ECO:0000256" key="12">
    <source>
        <dbReference type="ARBA" id="ARBA00052915"/>
    </source>
</evidence>
<dbReference type="HAMAP" id="MF_00942">
    <property type="entry name" value="Nth"/>
    <property type="match status" value="1"/>
</dbReference>
<dbReference type="FunFam" id="1.10.340.30:FF:000001">
    <property type="entry name" value="Endonuclease III"/>
    <property type="match status" value="1"/>
</dbReference>
<dbReference type="SMART" id="SM00525">
    <property type="entry name" value="FES"/>
    <property type="match status" value="1"/>
</dbReference>
<keyword evidence="9 13" id="KW-0234">DNA repair</keyword>
<dbReference type="InterPro" id="IPR003651">
    <property type="entry name" value="Endonuclease3_FeS-loop_motif"/>
</dbReference>
<proteinExistence type="inferred from homology"/>
<evidence type="ECO:0000256" key="1">
    <source>
        <dbReference type="ARBA" id="ARBA00008343"/>
    </source>
</evidence>
<keyword evidence="10 13" id="KW-0456">Lyase</keyword>
<keyword evidence="8 13" id="KW-0238">DNA-binding</keyword>
<feature type="binding site" evidence="13">
    <location>
        <position position="207"/>
    </location>
    <ligand>
        <name>[4Fe-4S] cluster</name>
        <dbReference type="ChEBI" id="CHEBI:49883"/>
    </ligand>
</feature>
<dbReference type="PIRSF" id="PIRSF001435">
    <property type="entry name" value="Nth"/>
    <property type="match status" value="1"/>
</dbReference>
<evidence type="ECO:0000256" key="13">
    <source>
        <dbReference type="HAMAP-Rule" id="MF_00942"/>
    </source>
</evidence>
<gene>
    <name evidence="13" type="primary">nth</name>
    <name evidence="15" type="ordered locus">Metev_1831</name>
</gene>
<dbReference type="GO" id="GO:0046872">
    <property type="term" value="F:metal ion binding"/>
    <property type="evidence" value="ECO:0007669"/>
    <property type="project" value="UniProtKB-KW"/>
</dbReference>
<evidence type="ECO:0000313" key="15">
    <source>
        <dbReference type="EMBL" id="ADI74666.1"/>
    </source>
</evidence>
<dbReference type="GO" id="GO:0051539">
    <property type="term" value="F:4 iron, 4 sulfur cluster binding"/>
    <property type="evidence" value="ECO:0007669"/>
    <property type="project" value="UniProtKB-UniRule"/>
</dbReference>
<dbReference type="SMART" id="SM00478">
    <property type="entry name" value="ENDO3c"/>
    <property type="match status" value="1"/>
</dbReference>
<dbReference type="OrthoDB" id="84708at2157"/>
<dbReference type="EMBL" id="CP002069">
    <property type="protein sequence ID" value="ADI74666.1"/>
    <property type="molecule type" value="Genomic_DNA"/>
</dbReference>
<keyword evidence="3 13" id="KW-0479">Metal-binding</keyword>
<dbReference type="FunFam" id="1.10.1670.10:FF:000001">
    <property type="entry name" value="Endonuclease III"/>
    <property type="match status" value="1"/>
</dbReference>
<dbReference type="KEGG" id="mev:Metev_1831"/>
<dbReference type="Gene3D" id="1.10.1670.10">
    <property type="entry name" value="Helix-hairpin-Helix base-excision DNA repair enzymes (C-terminal)"/>
    <property type="match status" value="1"/>
</dbReference>
<dbReference type="RefSeq" id="WP_013195231.1">
    <property type="nucleotide sequence ID" value="NC_014253.1"/>
</dbReference>
<dbReference type="GO" id="GO:0006285">
    <property type="term" value="P:base-excision repair, AP site formation"/>
    <property type="evidence" value="ECO:0007669"/>
    <property type="project" value="TreeGrafter"/>
</dbReference>
<dbReference type="PROSITE" id="PS01155">
    <property type="entry name" value="ENDONUCLEASE_III_2"/>
    <property type="match status" value="1"/>
</dbReference>
<feature type="binding site" evidence="13">
    <location>
        <position position="198"/>
    </location>
    <ligand>
        <name>[4Fe-4S] cluster</name>
        <dbReference type="ChEBI" id="CHEBI:49883"/>
    </ligand>
</feature>
<feature type="binding site" evidence="13">
    <location>
        <position position="201"/>
    </location>
    <ligand>
        <name>[4Fe-4S] cluster</name>
        <dbReference type="ChEBI" id="CHEBI:49883"/>
    </ligand>
</feature>
<dbReference type="CDD" id="cd00056">
    <property type="entry name" value="ENDO3c"/>
    <property type="match status" value="1"/>
</dbReference>
<dbReference type="SUPFAM" id="SSF48150">
    <property type="entry name" value="DNA-glycosylase"/>
    <property type="match status" value="1"/>
</dbReference>
<feature type="binding site" evidence="13">
    <location>
        <position position="191"/>
    </location>
    <ligand>
        <name>[4Fe-4S] cluster</name>
        <dbReference type="ChEBI" id="CHEBI:49883"/>
    </ligand>
</feature>
<evidence type="ECO:0000313" key="16">
    <source>
        <dbReference type="Proteomes" id="UP000000391"/>
    </source>
</evidence>
<dbReference type="Proteomes" id="UP000000391">
    <property type="component" value="Chromosome"/>
</dbReference>
<dbReference type="GeneID" id="9347484"/>
<dbReference type="GO" id="GO:0003677">
    <property type="term" value="F:DNA binding"/>
    <property type="evidence" value="ECO:0007669"/>
    <property type="project" value="UniProtKB-UniRule"/>
</dbReference>
<keyword evidence="4 13" id="KW-0227">DNA damage</keyword>
<dbReference type="InterPro" id="IPR003265">
    <property type="entry name" value="HhH-GPD_domain"/>
</dbReference>
<name>D7EBE9_METEZ</name>
<dbReference type="InterPro" id="IPR023170">
    <property type="entry name" value="HhH_base_excis_C"/>
</dbReference>
<dbReference type="InterPro" id="IPR011257">
    <property type="entry name" value="DNA_glycosylase"/>
</dbReference>
<dbReference type="InterPro" id="IPR005759">
    <property type="entry name" value="Nth"/>
</dbReference>
<evidence type="ECO:0000259" key="14">
    <source>
        <dbReference type="SMART" id="SM00478"/>
    </source>
</evidence>
<dbReference type="PANTHER" id="PTHR10359:SF18">
    <property type="entry name" value="ENDONUCLEASE III"/>
    <property type="match status" value="1"/>
</dbReference>
<evidence type="ECO:0000256" key="10">
    <source>
        <dbReference type="ARBA" id="ARBA00023239"/>
    </source>
</evidence>
<comment type="catalytic activity">
    <reaction evidence="12">
        <text>Hydrolyzes mismatched double-stranded DNA and polynucleotides, releasing free thymine.</text>
        <dbReference type="EC" id="3.2.2.29"/>
    </reaction>
</comment>
<comment type="catalytic activity">
    <reaction evidence="13">
        <text>2'-deoxyribonucleotide-(2'-deoxyribose 5'-phosphate)-2'-deoxyribonucleotide-DNA = a 3'-end 2'-deoxyribonucleotide-(2,3-dehydro-2,3-deoxyribose 5'-phosphate)-DNA + a 5'-end 5'-phospho-2'-deoxyribonucleoside-DNA + H(+)</text>
        <dbReference type="Rhea" id="RHEA:66592"/>
        <dbReference type="Rhea" id="RHEA-COMP:13180"/>
        <dbReference type="Rhea" id="RHEA-COMP:16897"/>
        <dbReference type="Rhea" id="RHEA-COMP:17067"/>
        <dbReference type="ChEBI" id="CHEBI:15378"/>
        <dbReference type="ChEBI" id="CHEBI:136412"/>
        <dbReference type="ChEBI" id="CHEBI:157695"/>
        <dbReference type="ChEBI" id="CHEBI:167181"/>
        <dbReference type="EC" id="4.2.99.18"/>
    </reaction>
</comment>
<keyword evidence="6 13" id="KW-0408">Iron</keyword>
<dbReference type="AlphaFoldDB" id="D7EBE9"/>